<dbReference type="PROSITE" id="PS00061">
    <property type="entry name" value="ADH_SHORT"/>
    <property type="match status" value="1"/>
</dbReference>
<dbReference type="GO" id="GO:0016491">
    <property type="term" value="F:oxidoreductase activity"/>
    <property type="evidence" value="ECO:0007669"/>
    <property type="project" value="UniProtKB-KW"/>
</dbReference>
<evidence type="ECO:0000313" key="3">
    <source>
        <dbReference type="EMBL" id="ART69316.1"/>
    </source>
</evidence>
<gene>
    <name evidence="3" type="ORF">BTO20_12615</name>
</gene>
<keyword evidence="2" id="KW-0560">Oxidoreductase</keyword>
<evidence type="ECO:0008006" key="5">
    <source>
        <dbReference type="Google" id="ProtNLM"/>
    </source>
</evidence>
<dbReference type="SUPFAM" id="SSF51735">
    <property type="entry name" value="NAD(P)-binding Rossmann-fold domains"/>
    <property type="match status" value="1"/>
</dbReference>
<dbReference type="Pfam" id="PF13561">
    <property type="entry name" value="adh_short_C2"/>
    <property type="match status" value="1"/>
</dbReference>
<dbReference type="PANTHER" id="PTHR24321:SF8">
    <property type="entry name" value="ESTRADIOL 17-BETA-DEHYDROGENASE 8-RELATED"/>
    <property type="match status" value="1"/>
</dbReference>
<sequence length="286" mass="29939">MSFGISRALQVISRHSGQSHHRLADCDRRPRGEGLGMGTFEGRSVIVTGIASGLGSALAREFAAEGANVLGCDIIDEAGAKVMDGIGIYRRTDVSKEHEVEALVDDAVQRFGRLDVMVNNAAIQVEQELAATTEEQLDRVLAVNLKGPFFGCKHAIRAMRGSGGGAIVNISSVLAVAGDPMLAAYGAAKGGVLALTKSAAVKYGRDGIRCNTVLPGDMQTEMVEAYFAAADDPAALRAQAEGEYPLGRIGQPREVARAVLFLASDDASFVTGEALVVDGGLLAECY</sequence>
<evidence type="ECO:0000256" key="1">
    <source>
        <dbReference type="ARBA" id="ARBA00006484"/>
    </source>
</evidence>
<dbReference type="NCBIfam" id="NF005559">
    <property type="entry name" value="PRK07231.1"/>
    <property type="match status" value="1"/>
</dbReference>
<reference evidence="3 4" key="1">
    <citation type="submission" date="2017-04" db="EMBL/GenBank/DDBJ databases">
        <title>Whole Genome Sequence of 1,4-Dioxane Degrading Bacterium Mycobacterium dioxanotrophicus PH-06.</title>
        <authorList>
            <person name="He Y."/>
        </authorList>
    </citation>
    <scope>NUCLEOTIDE SEQUENCE [LARGE SCALE GENOMIC DNA]</scope>
    <source>
        <strain evidence="3 4">PH-06</strain>
    </source>
</reference>
<accession>A0A1Y0C2K0</accession>
<name>A0A1Y0C2K0_9MYCO</name>
<comment type="similarity">
    <text evidence="1">Belongs to the short-chain dehydrogenases/reductases (SDR) family.</text>
</comment>
<dbReference type="FunFam" id="3.40.50.720:FF:000084">
    <property type="entry name" value="Short-chain dehydrogenase reductase"/>
    <property type="match status" value="1"/>
</dbReference>
<keyword evidence="4" id="KW-1185">Reference proteome</keyword>
<dbReference type="PRINTS" id="PR00080">
    <property type="entry name" value="SDRFAMILY"/>
</dbReference>
<dbReference type="InterPro" id="IPR036291">
    <property type="entry name" value="NAD(P)-bd_dom_sf"/>
</dbReference>
<dbReference type="Gene3D" id="3.40.50.720">
    <property type="entry name" value="NAD(P)-binding Rossmann-like Domain"/>
    <property type="match status" value="1"/>
</dbReference>
<dbReference type="CDD" id="cd05233">
    <property type="entry name" value="SDR_c"/>
    <property type="match status" value="1"/>
</dbReference>
<dbReference type="AlphaFoldDB" id="A0A1Y0C2K0"/>
<dbReference type="InterPro" id="IPR002347">
    <property type="entry name" value="SDR_fam"/>
</dbReference>
<evidence type="ECO:0000256" key="2">
    <source>
        <dbReference type="ARBA" id="ARBA00023002"/>
    </source>
</evidence>
<dbReference type="PRINTS" id="PR00081">
    <property type="entry name" value="GDHRDH"/>
</dbReference>
<dbReference type="InterPro" id="IPR020904">
    <property type="entry name" value="Sc_DH/Rdtase_CS"/>
</dbReference>
<organism evidence="3 4">
    <name type="scientific">Mycobacterium dioxanotrophicus</name>
    <dbReference type="NCBI Taxonomy" id="482462"/>
    <lineage>
        <taxon>Bacteria</taxon>
        <taxon>Bacillati</taxon>
        <taxon>Actinomycetota</taxon>
        <taxon>Actinomycetes</taxon>
        <taxon>Mycobacteriales</taxon>
        <taxon>Mycobacteriaceae</taxon>
        <taxon>Mycobacterium</taxon>
    </lineage>
</organism>
<proteinExistence type="inferred from homology"/>
<protein>
    <recommendedName>
        <fullName evidence="5">Short-chain dehydrogenase</fullName>
    </recommendedName>
</protein>
<dbReference type="Proteomes" id="UP000195331">
    <property type="component" value="Chromosome"/>
</dbReference>
<dbReference type="PANTHER" id="PTHR24321">
    <property type="entry name" value="DEHYDROGENASES, SHORT CHAIN"/>
    <property type="match status" value="1"/>
</dbReference>
<dbReference type="EMBL" id="CP020809">
    <property type="protein sequence ID" value="ART69316.1"/>
    <property type="molecule type" value="Genomic_DNA"/>
</dbReference>
<dbReference type="KEGG" id="mdx:BTO20_12615"/>
<evidence type="ECO:0000313" key="4">
    <source>
        <dbReference type="Proteomes" id="UP000195331"/>
    </source>
</evidence>